<protein>
    <submittedName>
        <fullName evidence="2">Uncharacterized protein</fullName>
    </submittedName>
</protein>
<keyword evidence="3" id="KW-1185">Reference proteome</keyword>
<feature type="region of interest" description="Disordered" evidence="1">
    <location>
        <begin position="75"/>
        <end position="135"/>
    </location>
</feature>
<evidence type="ECO:0000256" key="1">
    <source>
        <dbReference type="SAM" id="MobiDB-lite"/>
    </source>
</evidence>
<name>A0A2A9PIF6_OPHUN</name>
<sequence>MCYGVDSVAQRVGRAAGRRGRELPLPWPSPLIPCLCIRSSHNAHATHTTPTMVPSWPYPMPCPFATILTLPTRLPSFLPPSPSPPLRRHPPAHQQELLQTHLEDNPPPHSLPPKRDQPLQSHSAPPVLIWPDGSG</sequence>
<evidence type="ECO:0000313" key="2">
    <source>
        <dbReference type="EMBL" id="PFH60811.1"/>
    </source>
</evidence>
<proteinExistence type="predicted"/>
<comment type="caution">
    <text evidence="2">The sequence shown here is derived from an EMBL/GenBank/DDBJ whole genome shotgun (WGS) entry which is preliminary data.</text>
</comment>
<organism evidence="2 3">
    <name type="scientific">Ophiocordyceps unilateralis</name>
    <name type="common">Zombie-ant fungus</name>
    <name type="synonym">Torrubia unilateralis</name>
    <dbReference type="NCBI Taxonomy" id="268505"/>
    <lineage>
        <taxon>Eukaryota</taxon>
        <taxon>Fungi</taxon>
        <taxon>Dikarya</taxon>
        <taxon>Ascomycota</taxon>
        <taxon>Pezizomycotina</taxon>
        <taxon>Sordariomycetes</taxon>
        <taxon>Hypocreomycetidae</taxon>
        <taxon>Hypocreales</taxon>
        <taxon>Ophiocordycipitaceae</taxon>
        <taxon>Ophiocordyceps</taxon>
    </lineage>
</organism>
<dbReference type="Proteomes" id="UP000037136">
    <property type="component" value="Unassembled WGS sequence"/>
</dbReference>
<evidence type="ECO:0000313" key="3">
    <source>
        <dbReference type="Proteomes" id="UP000037136"/>
    </source>
</evidence>
<accession>A0A2A9PIF6</accession>
<gene>
    <name evidence="2" type="ORF">XA68_10272</name>
</gene>
<dbReference type="AlphaFoldDB" id="A0A2A9PIF6"/>
<reference evidence="2 3" key="2">
    <citation type="journal article" date="2017" name="Sci. Rep.">
        <title>Ant-infecting Ophiocordyceps genomes reveal a high diversity of potential behavioral manipulation genes and a possible major role for enterotoxins.</title>
        <authorList>
            <person name="de Bekker C."/>
            <person name="Ohm R.A."/>
            <person name="Evans H.C."/>
            <person name="Brachmann A."/>
            <person name="Hughes D.P."/>
        </authorList>
    </citation>
    <scope>NUCLEOTIDE SEQUENCE [LARGE SCALE GENOMIC DNA]</scope>
    <source>
        <strain evidence="2 3">SC16a</strain>
    </source>
</reference>
<dbReference type="EMBL" id="LAZP02000106">
    <property type="protein sequence ID" value="PFH60811.1"/>
    <property type="molecule type" value="Genomic_DNA"/>
</dbReference>
<reference evidence="2 3" key="1">
    <citation type="journal article" date="2015" name="BMC Genomics">
        <title>Gene expression during zombie ant biting behavior reflects the complexity underlying fungal parasitic behavioral manipulation.</title>
        <authorList>
            <person name="de Bekker C."/>
            <person name="Ohm R.A."/>
            <person name="Loreto R.G."/>
            <person name="Sebastian A."/>
            <person name="Albert I."/>
            <person name="Merrow M."/>
            <person name="Brachmann A."/>
            <person name="Hughes D.P."/>
        </authorList>
    </citation>
    <scope>NUCLEOTIDE SEQUENCE [LARGE SCALE GENOMIC DNA]</scope>
    <source>
        <strain evidence="2 3">SC16a</strain>
    </source>
</reference>